<accession>A0ABD3KJC8</accession>
<protein>
    <recommendedName>
        <fullName evidence="3">TIR domain-containing protein</fullName>
    </recommendedName>
</protein>
<reference evidence="4 5" key="1">
    <citation type="submission" date="2024-11" db="EMBL/GenBank/DDBJ databases">
        <title>Chromosome-level genome assembly of Eucalyptus globulus Labill. provides insights into its genome evolution.</title>
        <authorList>
            <person name="Li X."/>
        </authorList>
    </citation>
    <scope>NUCLEOTIDE SEQUENCE [LARGE SCALE GENOMIC DNA]</scope>
    <source>
        <strain evidence="4">CL2024</strain>
        <tissue evidence="4">Fresh tender leaves</tissue>
    </source>
</reference>
<dbReference type="InterPro" id="IPR035897">
    <property type="entry name" value="Toll_tir_struct_dom_sf"/>
</dbReference>
<gene>
    <name evidence="4" type="ORF">ACJRO7_020415</name>
</gene>
<feature type="domain" description="TIR" evidence="3">
    <location>
        <begin position="104"/>
        <end position="271"/>
    </location>
</feature>
<evidence type="ECO:0000313" key="5">
    <source>
        <dbReference type="Proteomes" id="UP001634007"/>
    </source>
</evidence>
<dbReference type="InterPro" id="IPR003593">
    <property type="entry name" value="AAA+_ATPase"/>
</dbReference>
<dbReference type="AlphaFoldDB" id="A0ABD3KJC8"/>
<dbReference type="Pfam" id="PF01582">
    <property type="entry name" value="TIR"/>
    <property type="match status" value="1"/>
</dbReference>
<evidence type="ECO:0000259" key="3">
    <source>
        <dbReference type="PROSITE" id="PS50104"/>
    </source>
</evidence>
<dbReference type="Proteomes" id="UP001634007">
    <property type="component" value="Unassembled WGS sequence"/>
</dbReference>
<keyword evidence="2" id="KW-0812">Transmembrane</keyword>
<dbReference type="PROSITE" id="PS50104">
    <property type="entry name" value="TIR"/>
    <property type="match status" value="1"/>
</dbReference>
<dbReference type="InterPro" id="IPR042197">
    <property type="entry name" value="Apaf_helical"/>
</dbReference>
<dbReference type="CDD" id="cd00267">
    <property type="entry name" value="ABC_ATPase"/>
    <property type="match status" value="1"/>
</dbReference>
<dbReference type="InterPro" id="IPR000157">
    <property type="entry name" value="TIR_dom"/>
</dbReference>
<keyword evidence="1" id="KW-0520">NAD</keyword>
<dbReference type="PANTHER" id="PTHR11017:SF570">
    <property type="entry name" value="DISEASE RESISTANCE PROTEIN (TIR-NBS CLASS)-RELATED"/>
    <property type="match status" value="1"/>
</dbReference>
<dbReference type="PRINTS" id="PR00364">
    <property type="entry name" value="DISEASERSIST"/>
</dbReference>
<keyword evidence="2" id="KW-1133">Transmembrane helix</keyword>
<keyword evidence="5" id="KW-1185">Reference proteome</keyword>
<dbReference type="InterPro" id="IPR002182">
    <property type="entry name" value="NB-ARC"/>
</dbReference>
<dbReference type="SUPFAM" id="SSF52200">
    <property type="entry name" value="Toll/Interleukin receptor TIR domain"/>
    <property type="match status" value="1"/>
</dbReference>
<proteinExistence type="predicted"/>
<name>A0ABD3KJC8_EUCGL</name>
<dbReference type="Gene3D" id="1.10.8.430">
    <property type="entry name" value="Helical domain of apoptotic protease-activating factors"/>
    <property type="match status" value="1"/>
</dbReference>
<dbReference type="SUPFAM" id="SSF52540">
    <property type="entry name" value="P-loop containing nucleoside triphosphate hydrolases"/>
    <property type="match status" value="1"/>
</dbReference>
<organism evidence="4 5">
    <name type="scientific">Eucalyptus globulus</name>
    <name type="common">Tasmanian blue gum</name>
    <dbReference type="NCBI Taxonomy" id="34317"/>
    <lineage>
        <taxon>Eukaryota</taxon>
        <taxon>Viridiplantae</taxon>
        <taxon>Streptophyta</taxon>
        <taxon>Embryophyta</taxon>
        <taxon>Tracheophyta</taxon>
        <taxon>Spermatophyta</taxon>
        <taxon>Magnoliopsida</taxon>
        <taxon>eudicotyledons</taxon>
        <taxon>Gunneridae</taxon>
        <taxon>Pentapetalae</taxon>
        <taxon>rosids</taxon>
        <taxon>malvids</taxon>
        <taxon>Myrtales</taxon>
        <taxon>Myrtaceae</taxon>
        <taxon>Myrtoideae</taxon>
        <taxon>Eucalypteae</taxon>
        <taxon>Eucalyptus</taxon>
    </lineage>
</organism>
<evidence type="ECO:0000256" key="2">
    <source>
        <dbReference type="SAM" id="Phobius"/>
    </source>
</evidence>
<dbReference type="InterPro" id="IPR044974">
    <property type="entry name" value="Disease_R_plants"/>
</dbReference>
<dbReference type="SMART" id="SM00382">
    <property type="entry name" value="AAA"/>
    <property type="match status" value="1"/>
</dbReference>
<evidence type="ECO:0000256" key="1">
    <source>
        <dbReference type="ARBA" id="ARBA00023027"/>
    </source>
</evidence>
<dbReference type="InterPro" id="IPR027417">
    <property type="entry name" value="P-loop_NTPase"/>
</dbReference>
<dbReference type="Gene3D" id="3.40.50.300">
    <property type="entry name" value="P-loop containing nucleotide triphosphate hydrolases"/>
    <property type="match status" value="1"/>
</dbReference>
<dbReference type="Pfam" id="PF00931">
    <property type="entry name" value="NB-ARC"/>
    <property type="match status" value="1"/>
</dbReference>
<dbReference type="SMART" id="SM00255">
    <property type="entry name" value="TIR"/>
    <property type="match status" value="1"/>
</dbReference>
<dbReference type="EMBL" id="JBJKBG010000005">
    <property type="protein sequence ID" value="KAL3739014.1"/>
    <property type="molecule type" value="Genomic_DNA"/>
</dbReference>
<keyword evidence="2" id="KW-0472">Membrane</keyword>
<feature type="transmembrane region" description="Helical" evidence="2">
    <location>
        <begin position="7"/>
        <end position="22"/>
    </location>
</feature>
<comment type="caution">
    <text evidence="4">The sequence shown here is derived from an EMBL/GenBank/DDBJ whole genome shotgun (WGS) entry which is preliminary data.</text>
</comment>
<sequence length="553" mass="61508">MAWRDVVWFAITMVVVMLSLTVPPTWSMAFLCLLGMFASAVDNALNMMRPKPRLPISTLARAVDAPAPAGVALAPAPAPAVVAAGRHIRSKPVSSSTSSSSSGFKYDVYLNFRHLDTHDGITVHLYTQLVEAGIRVFNDRYDLSPGKEIGLELKEALMRSRISIAILSKNYAFSEFCLNELVQMWECRKTNGQIFFPIFYDVSPSDVRHQAGDFGSSFNIHEIDRVDSNTIETWKEVLRQIGRLRGFSPRDLNGHEGELVKRVVAHVAQLLKREDQVVTDKLVGIDLHVQEMMRKLGVACGEGQALEVRGGEARVVGIWGVPGVGKTTLAKVVFNKMRKSFDASSFLEGISLEGVPFSRRLLITDLLKQKSASLESSSEGIEEIASLCRNAKVLIVLDDVDEDEQIRALAGKLTWFGPGSRIIVTTNKREILNAFDVGAVDGQTVEVYKLEPMRDHGALRLFREHAFEGKTPEGVSEYDSLSRDIVQIIGGLPSDIVRHASFLRDNMNIYTWKTTLKLLRENPKNRQAAFRVSYARGSELEISIEDNRLSHPI</sequence>
<dbReference type="Gene3D" id="3.40.50.10140">
    <property type="entry name" value="Toll/interleukin-1 receptor homology (TIR) domain"/>
    <property type="match status" value="1"/>
</dbReference>
<evidence type="ECO:0000313" key="4">
    <source>
        <dbReference type="EMBL" id="KAL3739014.1"/>
    </source>
</evidence>
<dbReference type="PANTHER" id="PTHR11017">
    <property type="entry name" value="LEUCINE-RICH REPEAT-CONTAINING PROTEIN"/>
    <property type="match status" value="1"/>
</dbReference>